<comment type="caution">
    <text evidence="1">The sequence shown here is derived from an EMBL/GenBank/DDBJ whole genome shotgun (WGS) entry which is preliminary data.</text>
</comment>
<sequence length="69" mass="7843">MDVRAKKELQNSRNILIQSNDPAFNYAFLKGSDLNNFHDLPEIIGMGQYDYSFKRDDGDDGHLPNLTPA</sequence>
<dbReference type="EMBL" id="BARS01038650">
    <property type="protein sequence ID" value="GAG25039.1"/>
    <property type="molecule type" value="Genomic_DNA"/>
</dbReference>
<reference evidence="1" key="1">
    <citation type="journal article" date="2014" name="Front. Microbiol.">
        <title>High frequency of phylogenetically diverse reductive dehalogenase-homologous genes in deep subseafloor sedimentary metagenomes.</title>
        <authorList>
            <person name="Kawai M."/>
            <person name="Futagami T."/>
            <person name="Toyoda A."/>
            <person name="Takaki Y."/>
            <person name="Nishi S."/>
            <person name="Hori S."/>
            <person name="Arai W."/>
            <person name="Tsubouchi T."/>
            <person name="Morono Y."/>
            <person name="Uchiyama I."/>
            <person name="Ito T."/>
            <person name="Fujiyama A."/>
            <person name="Inagaki F."/>
            <person name="Takami H."/>
        </authorList>
    </citation>
    <scope>NUCLEOTIDE SEQUENCE</scope>
    <source>
        <strain evidence="1">Expedition CK06-06</strain>
    </source>
</reference>
<organism evidence="1">
    <name type="scientific">marine sediment metagenome</name>
    <dbReference type="NCBI Taxonomy" id="412755"/>
    <lineage>
        <taxon>unclassified sequences</taxon>
        <taxon>metagenomes</taxon>
        <taxon>ecological metagenomes</taxon>
    </lineage>
</organism>
<accession>X0W2M6</accession>
<proteinExistence type="predicted"/>
<dbReference type="AlphaFoldDB" id="X0W2M6"/>
<evidence type="ECO:0000313" key="1">
    <source>
        <dbReference type="EMBL" id="GAG25039.1"/>
    </source>
</evidence>
<gene>
    <name evidence="1" type="ORF">S01H1_59119</name>
</gene>
<feature type="non-terminal residue" evidence="1">
    <location>
        <position position="69"/>
    </location>
</feature>
<name>X0W2M6_9ZZZZ</name>
<protein>
    <submittedName>
        <fullName evidence="1">Uncharacterized protein</fullName>
    </submittedName>
</protein>